<dbReference type="InterPro" id="IPR040521">
    <property type="entry name" value="KDZ"/>
</dbReference>
<name>A0A9P6HLT9_9AGAM</name>
<evidence type="ECO:0000313" key="3">
    <source>
        <dbReference type="EMBL" id="KAF9789130.1"/>
    </source>
</evidence>
<evidence type="ECO:0000256" key="1">
    <source>
        <dbReference type="SAM" id="MobiDB-lite"/>
    </source>
</evidence>
<sequence length="1110" mass="123849">MSKRGGDSIHKSKSTTKKRKGVVVRTIVIPDSDEESSPPNITDSYARLVKTRVAGSGEAEGVTMSNIPLVEMVNNLDDHTVELDAELAGDTELGDIMLAIPVTKGRRKKANDSTKMRSWLDVRPVVLDEIISLDGPGDAHTDICGSCLTRKTTPLYRCLECSYGLLFCRECAVTLHRALPLHRLECWKDGFFDRASLHSLGLICDLEHGGVACPIKSSPQDLIVVDANGWHNVRVVFCSCGASTSWSERYRQLLRMRWYPASFNRPRTAFSFDLLETYHKVTLQGSSIFMTSTSLSCKNLIIKDVQSQCTGIMKFLVASANGGTLRVLNAGVALTRNTPFRRQHPVHSQLSVPPVHTLDEISQMTGIAPVVLTSKKFIAVDANFKLKSKNRQIKDPELGSGWSYFVENTPYVQHVANNPHEKDVMSCGSEFHAVNQANSRGGKDYIASGVVKAVCARHCFVLPNAVGDLQRGEWYINTDYIVASYLKRCQVRDIKISYDIACKWSINLHTRFADYHEDVDLATFSFTHLVPKFHLPAHGPKCQAQYSFNYTRGVGRTHGETVEQEWAYINLAALSTREMGPGAHHTALDDSWGGWNWKKVLGLGSLLEKSLLKAVEMASKQRQAVADFTATFPCETIQGWSRMVKEWEANPSYPNPYMSKDHASKVSAARLRLAQEETTEAEGGSAVLHKVSASVFIHVGLELEDQQYTLQSASAGNACSNAQKATLFEHRGSLLHQIKKWRELQVIYMPGVLDISVSNPESSPKEKAETTKLWLPSQLEDANERTSLCATGVVNAKKELRFGQLQDSLDDLRRARRVRRGLVMFHKVQLAGEGQKTQTKSRATMQTLQDRINKSARRYRVARNALLQLDPGGTWEDLYLPLTESDNRGPGKEPEEVGTSDGQYTQSWIWRSNTMVVSQDEVNEDMRVEWAQCMARAVRWEEEVILLQEEMRRVVQFLAWKSCDWFSKVDARADTTSSAVSIGISAYATKQCFVFHNLAVRFSQRWHSTLLSLSLPHAWAVKFLGDQGAPLTNPDFKKWKQDTQSSDHPGSPTTRTHPHAKPPSTITAHTLLLPSNTEAEPTNDSINIASNLEDSTESECGSDSSGSWVE</sequence>
<dbReference type="EMBL" id="WIUZ02000003">
    <property type="protein sequence ID" value="KAF9789130.1"/>
    <property type="molecule type" value="Genomic_DNA"/>
</dbReference>
<evidence type="ECO:0000313" key="4">
    <source>
        <dbReference type="Proteomes" id="UP000736335"/>
    </source>
</evidence>
<feature type="compositionally biased region" description="Polar residues" evidence="1">
    <location>
        <begin position="1064"/>
        <end position="1110"/>
    </location>
</feature>
<dbReference type="OrthoDB" id="3004525at2759"/>
<dbReference type="PANTHER" id="PTHR33096:SF1">
    <property type="entry name" value="CXC1-LIKE CYSTEINE CLUSTER ASSOCIATED WITH KDZ TRANSPOSASES DOMAIN-CONTAINING PROTEIN"/>
    <property type="match status" value="1"/>
</dbReference>
<dbReference type="InterPro" id="IPR041457">
    <property type="entry name" value="CxC2_KDZ-assoc"/>
</dbReference>
<reference evidence="3" key="1">
    <citation type="journal article" date="2020" name="Nat. Commun.">
        <title>Large-scale genome sequencing of mycorrhizal fungi provides insights into the early evolution of symbiotic traits.</title>
        <authorList>
            <person name="Miyauchi S."/>
            <person name="Kiss E."/>
            <person name="Kuo A."/>
            <person name="Drula E."/>
            <person name="Kohler A."/>
            <person name="Sanchez-Garcia M."/>
            <person name="Morin E."/>
            <person name="Andreopoulos B."/>
            <person name="Barry K.W."/>
            <person name="Bonito G."/>
            <person name="Buee M."/>
            <person name="Carver A."/>
            <person name="Chen C."/>
            <person name="Cichocki N."/>
            <person name="Clum A."/>
            <person name="Culley D."/>
            <person name="Crous P.W."/>
            <person name="Fauchery L."/>
            <person name="Girlanda M."/>
            <person name="Hayes R.D."/>
            <person name="Keri Z."/>
            <person name="LaButti K."/>
            <person name="Lipzen A."/>
            <person name="Lombard V."/>
            <person name="Magnuson J."/>
            <person name="Maillard F."/>
            <person name="Murat C."/>
            <person name="Nolan M."/>
            <person name="Ohm R.A."/>
            <person name="Pangilinan J."/>
            <person name="Pereira M.F."/>
            <person name="Perotto S."/>
            <person name="Peter M."/>
            <person name="Pfister S."/>
            <person name="Riley R."/>
            <person name="Sitrit Y."/>
            <person name="Stielow J.B."/>
            <person name="Szollosi G."/>
            <person name="Zifcakova L."/>
            <person name="Stursova M."/>
            <person name="Spatafora J.W."/>
            <person name="Tedersoo L."/>
            <person name="Vaario L.M."/>
            <person name="Yamada A."/>
            <person name="Yan M."/>
            <person name="Wang P."/>
            <person name="Xu J."/>
            <person name="Bruns T."/>
            <person name="Baldrian P."/>
            <person name="Vilgalys R."/>
            <person name="Dunand C."/>
            <person name="Henrissat B."/>
            <person name="Grigoriev I.V."/>
            <person name="Hibbett D."/>
            <person name="Nagy L.G."/>
            <person name="Martin F.M."/>
        </authorList>
    </citation>
    <scope>NUCLEOTIDE SEQUENCE</scope>
    <source>
        <strain evidence="3">UH-Tt-Lm1</strain>
    </source>
</reference>
<keyword evidence="4" id="KW-1185">Reference proteome</keyword>
<protein>
    <recommendedName>
        <fullName evidence="2">CxC2-like cysteine cluster KDZ transposase-associated domain-containing protein</fullName>
    </recommendedName>
</protein>
<dbReference type="Proteomes" id="UP000736335">
    <property type="component" value="Unassembled WGS sequence"/>
</dbReference>
<dbReference type="Pfam" id="PF18758">
    <property type="entry name" value="KDZ"/>
    <property type="match status" value="1"/>
</dbReference>
<comment type="caution">
    <text evidence="3">The sequence shown here is derived from an EMBL/GenBank/DDBJ whole genome shotgun (WGS) entry which is preliminary data.</text>
</comment>
<dbReference type="AlphaFoldDB" id="A0A9P6HLT9"/>
<organism evidence="3 4">
    <name type="scientific">Thelephora terrestris</name>
    <dbReference type="NCBI Taxonomy" id="56493"/>
    <lineage>
        <taxon>Eukaryota</taxon>
        <taxon>Fungi</taxon>
        <taxon>Dikarya</taxon>
        <taxon>Basidiomycota</taxon>
        <taxon>Agaricomycotina</taxon>
        <taxon>Agaricomycetes</taxon>
        <taxon>Thelephorales</taxon>
        <taxon>Thelephoraceae</taxon>
        <taxon>Thelephora</taxon>
    </lineage>
</organism>
<feature type="compositionally biased region" description="Polar residues" evidence="1">
    <location>
        <begin position="1042"/>
        <end position="1055"/>
    </location>
</feature>
<feature type="region of interest" description="Disordered" evidence="1">
    <location>
        <begin position="1"/>
        <end position="20"/>
    </location>
</feature>
<accession>A0A9P6HLT9</accession>
<feature type="region of interest" description="Disordered" evidence="1">
    <location>
        <begin position="1034"/>
        <end position="1110"/>
    </location>
</feature>
<proteinExistence type="predicted"/>
<dbReference type="PANTHER" id="PTHR33096">
    <property type="entry name" value="CXC2 DOMAIN-CONTAINING PROTEIN"/>
    <property type="match status" value="1"/>
</dbReference>
<reference evidence="3" key="2">
    <citation type="submission" date="2020-11" db="EMBL/GenBank/DDBJ databases">
        <authorList>
            <consortium name="DOE Joint Genome Institute"/>
            <person name="Kuo A."/>
            <person name="Miyauchi S."/>
            <person name="Kiss E."/>
            <person name="Drula E."/>
            <person name="Kohler A."/>
            <person name="Sanchez-Garcia M."/>
            <person name="Andreopoulos B."/>
            <person name="Barry K.W."/>
            <person name="Bonito G."/>
            <person name="Buee M."/>
            <person name="Carver A."/>
            <person name="Chen C."/>
            <person name="Cichocki N."/>
            <person name="Clum A."/>
            <person name="Culley D."/>
            <person name="Crous P.W."/>
            <person name="Fauchery L."/>
            <person name="Girlanda M."/>
            <person name="Hayes R."/>
            <person name="Keri Z."/>
            <person name="Labutti K."/>
            <person name="Lipzen A."/>
            <person name="Lombard V."/>
            <person name="Magnuson J."/>
            <person name="Maillard F."/>
            <person name="Morin E."/>
            <person name="Murat C."/>
            <person name="Nolan M."/>
            <person name="Ohm R."/>
            <person name="Pangilinan J."/>
            <person name="Pereira M."/>
            <person name="Perotto S."/>
            <person name="Peter M."/>
            <person name="Riley R."/>
            <person name="Sitrit Y."/>
            <person name="Stielow B."/>
            <person name="Szollosi G."/>
            <person name="Zifcakova L."/>
            <person name="Stursova M."/>
            <person name="Spatafora J.W."/>
            <person name="Tedersoo L."/>
            <person name="Vaario L.-M."/>
            <person name="Yamada A."/>
            <person name="Yan M."/>
            <person name="Wang P."/>
            <person name="Xu J."/>
            <person name="Bruns T."/>
            <person name="Baldrian P."/>
            <person name="Vilgalys R."/>
            <person name="Henrissat B."/>
            <person name="Grigoriev I.V."/>
            <person name="Hibbett D."/>
            <person name="Nagy L.G."/>
            <person name="Martin F.M."/>
        </authorList>
    </citation>
    <scope>NUCLEOTIDE SEQUENCE</scope>
    <source>
        <strain evidence="3">UH-Tt-Lm1</strain>
    </source>
</reference>
<gene>
    <name evidence="3" type="ORF">BJ322DRAFT_1105010</name>
</gene>
<dbReference type="CDD" id="cd19757">
    <property type="entry name" value="Bbox1"/>
    <property type="match status" value="1"/>
</dbReference>
<feature type="domain" description="CxC2-like cysteine cluster KDZ transposase-associated" evidence="2">
    <location>
        <begin position="197"/>
        <end position="286"/>
    </location>
</feature>
<evidence type="ECO:0000259" key="2">
    <source>
        <dbReference type="Pfam" id="PF18803"/>
    </source>
</evidence>
<feature type="compositionally biased region" description="Basic and acidic residues" evidence="1">
    <location>
        <begin position="1"/>
        <end position="10"/>
    </location>
</feature>
<dbReference type="Pfam" id="PF18803">
    <property type="entry name" value="CxC2"/>
    <property type="match status" value="1"/>
</dbReference>
<feature type="compositionally biased region" description="Basic residues" evidence="1">
    <location>
        <begin position="11"/>
        <end position="20"/>
    </location>
</feature>